<reference evidence="1" key="1">
    <citation type="submission" date="2025-08" db="UniProtKB">
        <authorList>
            <consortium name="Ensembl"/>
        </authorList>
    </citation>
    <scope>IDENTIFICATION</scope>
</reference>
<sequence>MLVKKRRMMKISKQLSRNLMENCIWMAQKNVDPWKKIQQIMRKNVLLFGKRNQQLKRRQKQIR</sequence>
<evidence type="ECO:0000313" key="1">
    <source>
        <dbReference type="Ensembl" id="ENSCATP00000017411.1"/>
    </source>
</evidence>
<protein>
    <submittedName>
        <fullName evidence="1">RAN binding protein 2</fullName>
    </submittedName>
</protein>
<accession>A0A2K5LWT2</accession>
<name>A0A2K5LWT2_CERAT</name>
<keyword evidence="2" id="KW-1185">Reference proteome</keyword>
<gene>
    <name evidence="1" type="primary">RANBP2</name>
</gene>
<dbReference type="Ensembl" id="ENSCATT00000041577.1">
    <property type="protein sequence ID" value="ENSCATP00000017411.1"/>
    <property type="gene ID" value="ENSCATG00000032597.1"/>
</dbReference>
<evidence type="ECO:0000313" key="2">
    <source>
        <dbReference type="Proteomes" id="UP000233060"/>
    </source>
</evidence>
<reference evidence="1" key="2">
    <citation type="submission" date="2025-09" db="UniProtKB">
        <authorList>
            <consortium name="Ensembl"/>
        </authorList>
    </citation>
    <scope>IDENTIFICATION</scope>
</reference>
<organism evidence="1 2">
    <name type="scientific">Cercocebus atys</name>
    <name type="common">Sooty mangabey</name>
    <name type="synonym">Cercocebus torquatus atys</name>
    <dbReference type="NCBI Taxonomy" id="9531"/>
    <lineage>
        <taxon>Eukaryota</taxon>
        <taxon>Metazoa</taxon>
        <taxon>Chordata</taxon>
        <taxon>Craniata</taxon>
        <taxon>Vertebrata</taxon>
        <taxon>Euteleostomi</taxon>
        <taxon>Mammalia</taxon>
        <taxon>Eutheria</taxon>
        <taxon>Euarchontoglires</taxon>
        <taxon>Primates</taxon>
        <taxon>Haplorrhini</taxon>
        <taxon>Catarrhini</taxon>
        <taxon>Cercopithecidae</taxon>
        <taxon>Cercopithecinae</taxon>
        <taxon>Cercocebus</taxon>
    </lineage>
</organism>
<dbReference type="GeneTree" id="ENSGT00940000154389"/>
<proteinExistence type="predicted"/>
<dbReference type="Proteomes" id="UP000233060">
    <property type="component" value="Unassembled WGS sequence"/>
</dbReference>
<dbReference type="AlphaFoldDB" id="A0A2K5LWT2"/>
<dbReference type="Bgee" id="ENSCATG00000032597">
    <property type="expression patterns" value="Expressed in skeletal muscle tissue and 12 other cell types or tissues"/>
</dbReference>